<comment type="caution">
    <text evidence="3">The sequence shown here is derived from an EMBL/GenBank/DDBJ whole genome shotgun (WGS) entry which is preliminary data.</text>
</comment>
<evidence type="ECO:0000313" key="4">
    <source>
        <dbReference type="Proteomes" id="UP001205105"/>
    </source>
</evidence>
<keyword evidence="2" id="KW-1133">Transmembrane helix</keyword>
<keyword evidence="2" id="KW-0472">Membrane</keyword>
<feature type="transmembrane region" description="Helical" evidence="2">
    <location>
        <begin position="126"/>
        <end position="148"/>
    </location>
</feature>
<name>A0AAD5H1U6_9CHLO</name>
<feature type="region of interest" description="Disordered" evidence="1">
    <location>
        <begin position="41"/>
        <end position="69"/>
    </location>
</feature>
<evidence type="ECO:0000256" key="2">
    <source>
        <dbReference type="SAM" id="Phobius"/>
    </source>
</evidence>
<dbReference type="Proteomes" id="UP001205105">
    <property type="component" value="Unassembled WGS sequence"/>
</dbReference>
<keyword evidence="2" id="KW-0812">Transmembrane</keyword>
<feature type="compositionally biased region" description="Gly residues" evidence="1">
    <location>
        <begin position="41"/>
        <end position="62"/>
    </location>
</feature>
<dbReference type="AlphaFoldDB" id="A0AAD5H1U6"/>
<feature type="transmembrane region" description="Helical" evidence="2">
    <location>
        <begin position="102"/>
        <end position="120"/>
    </location>
</feature>
<proteinExistence type="predicted"/>
<accession>A0AAD5H1U6</accession>
<sequence>MGDVSGGFGGVGGSGASGCGGVGAARSNGFGADMELDMGSGSRGGSGSGGVGGSGGGGGGDHGGSEDEPDFRAAGKALWALLCAYAALKWQPPGMAMDWHMVWMWRIWCFQLALAPYVNFSTTSRLMAWGAVVSYLSSGLGVLQLWVLTRPTQHAPQLQQAAELCAANRTDPSTVHQPYSVLPASPQQLAGWEQVPLTGRRRPALPPAADEGQQSWLRRLTHGLADLAWAGLAVVSPKAEQAVLQWKTWGRMLPEGTFWVLCAALYPEDHPTTRTAQQLLQQALAAAKAEAKQQPDTASAMLLSASPPEIRVYSHPVGCTVAGRTDGQRIVLWDRFNDAHTVAHELAHCLLRHCDESAQLMRSPERWSHYGVLRCQQELEAEQCALLWAARMGAAPKQYVRRQISGSPWWHPLLPSGIGTHALQGWLHRHAAADPTALTSVDSRDRGGTGVWPSEAKQAHFYALVLPRAAQLYASSAAVTRSRLIGAAVVAALSFQGERMQNSLAWLFVSLLL</sequence>
<keyword evidence="4" id="KW-1185">Reference proteome</keyword>
<dbReference type="EMBL" id="JADXDR010000138">
    <property type="protein sequence ID" value="KAI7838008.1"/>
    <property type="molecule type" value="Genomic_DNA"/>
</dbReference>
<protein>
    <submittedName>
        <fullName evidence="3">Uncharacterized protein</fullName>
    </submittedName>
</protein>
<organism evidence="3 4">
    <name type="scientific">Chlorella ohadii</name>
    <dbReference type="NCBI Taxonomy" id="2649997"/>
    <lineage>
        <taxon>Eukaryota</taxon>
        <taxon>Viridiplantae</taxon>
        <taxon>Chlorophyta</taxon>
        <taxon>core chlorophytes</taxon>
        <taxon>Trebouxiophyceae</taxon>
        <taxon>Chlorellales</taxon>
        <taxon>Chlorellaceae</taxon>
        <taxon>Chlorella clade</taxon>
        <taxon>Chlorella</taxon>
    </lineage>
</organism>
<reference evidence="3" key="1">
    <citation type="submission" date="2020-11" db="EMBL/GenBank/DDBJ databases">
        <title>Chlorella ohadii genome sequencing and assembly.</title>
        <authorList>
            <person name="Murik O."/>
            <person name="Treves H."/>
            <person name="Kedem I."/>
            <person name="Shotland Y."/>
            <person name="Kaplan A."/>
        </authorList>
    </citation>
    <scope>NUCLEOTIDE SEQUENCE</scope>
    <source>
        <strain evidence="3">1</strain>
    </source>
</reference>
<gene>
    <name evidence="3" type="ORF">COHA_008190</name>
</gene>
<evidence type="ECO:0000313" key="3">
    <source>
        <dbReference type="EMBL" id="KAI7838008.1"/>
    </source>
</evidence>
<evidence type="ECO:0000256" key="1">
    <source>
        <dbReference type="SAM" id="MobiDB-lite"/>
    </source>
</evidence>